<dbReference type="KEGG" id="slb:AWJ20_721"/>
<dbReference type="Proteomes" id="UP000189580">
    <property type="component" value="Chromosome a"/>
</dbReference>
<proteinExistence type="predicted"/>
<dbReference type="GeneID" id="30037785"/>
<dbReference type="AlphaFoldDB" id="A0A167D4I0"/>
<dbReference type="EMBL" id="CP014501">
    <property type="protein sequence ID" value="ANB12466.1"/>
    <property type="molecule type" value="Genomic_DNA"/>
</dbReference>
<sequence>MISVSGFLQAEHKTNLAINTSRRSWSLGASWAPLTMYLSEASEIDVWAPNSKPKNLITYEGGRDNALATSEVLTTAVRIPLPLPSILEISRGILYR</sequence>
<keyword evidence="2" id="KW-1185">Reference proteome</keyword>
<evidence type="ECO:0000313" key="2">
    <source>
        <dbReference type="Proteomes" id="UP000189580"/>
    </source>
</evidence>
<gene>
    <name evidence="1" type="ORF">AWJ20_721</name>
</gene>
<organism evidence="1 2">
    <name type="scientific">Sugiyamaella lignohabitans</name>
    <dbReference type="NCBI Taxonomy" id="796027"/>
    <lineage>
        <taxon>Eukaryota</taxon>
        <taxon>Fungi</taxon>
        <taxon>Dikarya</taxon>
        <taxon>Ascomycota</taxon>
        <taxon>Saccharomycotina</taxon>
        <taxon>Dipodascomycetes</taxon>
        <taxon>Dipodascales</taxon>
        <taxon>Trichomonascaceae</taxon>
        <taxon>Sugiyamaella</taxon>
    </lineage>
</organism>
<dbReference type="RefSeq" id="XP_018734943.1">
    <property type="nucleotide sequence ID" value="XM_018882679.1"/>
</dbReference>
<reference evidence="1 2" key="1">
    <citation type="submission" date="2016-02" db="EMBL/GenBank/DDBJ databases">
        <title>Complete genome sequence and transcriptome regulation of the pentose utilising yeast Sugiyamaella lignohabitans.</title>
        <authorList>
            <person name="Bellasio M."/>
            <person name="Peymann A."/>
            <person name="Valli M."/>
            <person name="Sipitzky M."/>
            <person name="Graf A."/>
            <person name="Sauer M."/>
            <person name="Marx H."/>
            <person name="Mattanovich D."/>
        </authorList>
    </citation>
    <scope>NUCLEOTIDE SEQUENCE [LARGE SCALE GENOMIC DNA]</scope>
    <source>
        <strain evidence="1 2">CBS 10342</strain>
    </source>
</reference>
<protein>
    <submittedName>
        <fullName evidence="1">Uncharacterized protein</fullName>
    </submittedName>
</protein>
<name>A0A167D4I0_9ASCO</name>
<evidence type="ECO:0000313" key="1">
    <source>
        <dbReference type="EMBL" id="ANB12466.1"/>
    </source>
</evidence>
<accession>A0A167D4I0</accession>